<keyword evidence="3" id="KW-1185">Reference proteome</keyword>
<reference evidence="2 3" key="1">
    <citation type="submission" date="2022-11" db="EMBL/GenBank/DDBJ databases">
        <title>Whole genome sequence of Eschrichtius robustus ER-17-0199.</title>
        <authorList>
            <person name="Bruniche-Olsen A."/>
            <person name="Black A.N."/>
            <person name="Fields C.J."/>
            <person name="Walden K."/>
            <person name="Dewoody J.A."/>
        </authorList>
    </citation>
    <scope>NUCLEOTIDE SEQUENCE [LARGE SCALE GENOMIC DNA]</scope>
    <source>
        <strain evidence="2">ER-17-0199</strain>
        <tissue evidence="2">Blubber</tissue>
    </source>
</reference>
<proteinExistence type="predicted"/>
<dbReference type="PANTHER" id="PTHR13800">
    <property type="entry name" value="TRANSIENT RECEPTOR POTENTIAL CATION CHANNEL, SUBFAMILY M, MEMBER 6"/>
    <property type="match status" value="1"/>
</dbReference>
<dbReference type="GO" id="GO:0005227">
    <property type="term" value="F:calcium-activated cation channel activity"/>
    <property type="evidence" value="ECO:0007669"/>
    <property type="project" value="TreeGrafter"/>
</dbReference>
<feature type="compositionally biased region" description="Gly residues" evidence="1">
    <location>
        <begin position="17"/>
        <end position="26"/>
    </location>
</feature>
<dbReference type="EMBL" id="JAIQCJ010000544">
    <property type="protein sequence ID" value="KAJ8795599.1"/>
    <property type="molecule type" value="Genomic_DNA"/>
</dbReference>
<evidence type="ECO:0000313" key="2">
    <source>
        <dbReference type="EMBL" id="KAJ8795599.1"/>
    </source>
</evidence>
<feature type="region of interest" description="Disordered" evidence="1">
    <location>
        <begin position="1"/>
        <end position="43"/>
    </location>
</feature>
<dbReference type="Proteomes" id="UP001159641">
    <property type="component" value="Unassembled WGS sequence"/>
</dbReference>
<dbReference type="GO" id="GO:0005886">
    <property type="term" value="C:plasma membrane"/>
    <property type="evidence" value="ECO:0007669"/>
    <property type="project" value="TreeGrafter"/>
</dbReference>
<organism evidence="2 3">
    <name type="scientific">Eschrichtius robustus</name>
    <name type="common">California gray whale</name>
    <name type="synonym">Eschrichtius gibbosus</name>
    <dbReference type="NCBI Taxonomy" id="9764"/>
    <lineage>
        <taxon>Eukaryota</taxon>
        <taxon>Metazoa</taxon>
        <taxon>Chordata</taxon>
        <taxon>Craniata</taxon>
        <taxon>Vertebrata</taxon>
        <taxon>Euteleostomi</taxon>
        <taxon>Mammalia</taxon>
        <taxon>Eutheria</taxon>
        <taxon>Laurasiatheria</taxon>
        <taxon>Artiodactyla</taxon>
        <taxon>Whippomorpha</taxon>
        <taxon>Cetacea</taxon>
        <taxon>Mysticeti</taxon>
        <taxon>Eschrichtiidae</taxon>
        <taxon>Eschrichtius</taxon>
    </lineage>
</organism>
<evidence type="ECO:0000256" key="1">
    <source>
        <dbReference type="SAM" id="MobiDB-lite"/>
    </source>
</evidence>
<dbReference type="AlphaFoldDB" id="A0AB34HW45"/>
<name>A0AB34HW45_ESCRO</name>
<feature type="region of interest" description="Disordered" evidence="1">
    <location>
        <begin position="318"/>
        <end position="344"/>
    </location>
</feature>
<accession>A0AB34HW45</accession>
<gene>
    <name evidence="2" type="ORF">J1605_002361</name>
</gene>
<protein>
    <submittedName>
        <fullName evidence="2">Uncharacterized protein</fullName>
    </submittedName>
</protein>
<evidence type="ECO:0000313" key="3">
    <source>
        <dbReference type="Proteomes" id="UP001159641"/>
    </source>
</evidence>
<feature type="region of interest" description="Disordered" evidence="1">
    <location>
        <begin position="260"/>
        <end position="285"/>
    </location>
</feature>
<sequence>MQQRGQWKTPEEWREVTGGGDGGGAGSPWDSGNSTGSRAVCPPPPTSVRSYTLQVVQGNADTFWKFQRYHLIVEYHERPSLAPPFILLSHLNLVLKRFFRKEAQQKRRTWVRLGLDSAARTEGGCLAFPERDLPEPLDQKMVTWEAVQKENFLSELEKPRKDSGEELLRETAHRCGDPARPRPPGWAWQAAWGAEPTGRLTGTRAPPGALVASPAGCRFPELQWWEPTGLCCPWRGPGKQETPRGWPAALEHLSHLDRLHVGPTSPRAPGPTDMPACPHLQWSPPQQDVARGFAKRNHSLPCPAPSLDVLGPGCSGVSWALPDRQGPQDPDQNQPARTRRADTC</sequence>
<comment type="caution">
    <text evidence="2">The sequence shown here is derived from an EMBL/GenBank/DDBJ whole genome shotgun (WGS) entry which is preliminary data.</text>
</comment>
<dbReference type="PANTHER" id="PTHR13800:SF5">
    <property type="entry name" value="TRANSIENT RECEPTOR POTENTIAL CATION CHANNEL SUBFAMILY M MEMBER 5"/>
    <property type="match status" value="1"/>
</dbReference>
<dbReference type="GO" id="GO:0099604">
    <property type="term" value="F:ligand-gated calcium channel activity"/>
    <property type="evidence" value="ECO:0007669"/>
    <property type="project" value="TreeGrafter"/>
</dbReference>
<dbReference type="InterPro" id="IPR050927">
    <property type="entry name" value="TRPM"/>
</dbReference>